<proteinExistence type="predicted"/>
<dbReference type="Pfam" id="PF00406">
    <property type="entry name" value="ADK"/>
    <property type="match status" value="1"/>
</dbReference>
<reference evidence="4 5" key="1">
    <citation type="journal article" date="2011" name="Genome Res.">
        <title>Chromosome and gene copy number variation allow major structural change between species and strains of Leishmania.</title>
        <authorList>
            <person name="Rogers M.B."/>
            <person name="Hilley J.D."/>
            <person name="Dickens N.J."/>
            <person name="Wilkes J."/>
            <person name="Bates P.A."/>
            <person name="Depledge D.P."/>
            <person name="Harris D."/>
            <person name="Her Y."/>
            <person name="Herzyk P."/>
            <person name="Imamura H."/>
            <person name="Otto T.D."/>
            <person name="Sanders M."/>
            <person name="Seeger K."/>
            <person name="Dujardin J.C."/>
            <person name="Berriman M."/>
            <person name="Smith D.F."/>
            <person name="Hertz-Fowler C."/>
            <person name="Mottram J.C."/>
        </authorList>
    </citation>
    <scope>NUCLEOTIDE SEQUENCE [LARGE SCALE GENOMIC DNA]</scope>
    <source>
        <strain evidence="4 5">MHOM/GT/2001/U1103</strain>
    </source>
</reference>
<keyword evidence="2" id="KW-0547">Nucleotide-binding</keyword>
<sequence length="214" mass="23229">MSTGTISAAALQYFESKGIQLILEEAMHDLVLEMPEDPLVFLEEAFRRPTPVHVIIIGPCGSGKTTLAATLAAHYGVTHVAATPAVAGDMVMPADVLGELKRLQKDGRGWVLDGFPQTRADAIQLQTSGISPQHVFELQIPASVALERATASAADPSKHTEEPTAIAKNYEHYEVRRIEITTSYQHCYRGVDATVSAEEVAAEVMKTIDAFQRM</sequence>
<dbReference type="OMA" id="TSYQHCY"/>
<dbReference type="SUPFAM" id="SSF52540">
    <property type="entry name" value="P-loop containing nucleoside triphosphate hydrolases"/>
    <property type="match status" value="1"/>
</dbReference>
<dbReference type="CDD" id="cd22981">
    <property type="entry name" value="DD_TbAK-like"/>
    <property type="match status" value="1"/>
</dbReference>
<dbReference type="GO" id="GO:0005524">
    <property type="term" value="F:ATP binding"/>
    <property type="evidence" value="ECO:0007669"/>
    <property type="project" value="InterPro"/>
</dbReference>
<gene>
    <name evidence="4" type="ORF">LMXM_16_0020</name>
</gene>
<dbReference type="PANTHER" id="PTHR23359">
    <property type="entry name" value="NUCLEOTIDE KINASE"/>
    <property type="match status" value="1"/>
</dbReference>
<keyword evidence="5" id="KW-1185">Reference proteome</keyword>
<dbReference type="KEGG" id="lmi:LMXM_16_0020"/>
<keyword evidence="3" id="KW-0418">Kinase</keyword>
<dbReference type="AlphaFoldDB" id="E9AQF8"/>
<evidence type="ECO:0000256" key="1">
    <source>
        <dbReference type="ARBA" id="ARBA00022679"/>
    </source>
</evidence>
<accession>E9AQF8</accession>
<dbReference type="GO" id="GO:0019205">
    <property type="term" value="F:nucleobase-containing compound kinase activity"/>
    <property type="evidence" value="ECO:0007669"/>
    <property type="project" value="InterPro"/>
</dbReference>
<dbReference type="GeneID" id="13450282"/>
<dbReference type="Proteomes" id="UP000007259">
    <property type="component" value="Chromosome 16"/>
</dbReference>
<name>E9AQF8_LEIMU</name>
<evidence type="ECO:0000313" key="4">
    <source>
        <dbReference type="EMBL" id="CBZ25177.1"/>
    </source>
</evidence>
<evidence type="ECO:0000256" key="3">
    <source>
        <dbReference type="ARBA" id="ARBA00022777"/>
    </source>
</evidence>
<keyword evidence="1" id="KW-0808">Transferase</keyword>
<dbReference type="VEuPathDB" id="TriTrypDB:LmxM.16.0020"/>
<dbReference type="RefSeq" id="XP_003873685.1">
    <property type="nucleotide sequence ID" value="XM_003873636.1"/>
</dbReference>
<dbReference type="OrthoDB" id="439792at2759"/>
<evidence type="ECO:0000256" key="2">
    <source>
        <dbReference type="ARBA" id="ARBA00022741"/>
    </source>
</evidence>
<organism evidence="4 5">
    <name type="scientific">Leishmania mexicana (strain MHOM/GT/2001/U1103)</name>
    <dbReference type="NCBI Taxonomy" id="929439"/>
    <lineage>
        <taxon>Eukaryota</taxon>
        <taxon>Discoba</taxon>
        <taxon>Euglenozoa</taxon>
        <taxon>Kinetoplastea</taxon>
        <taxon>Metakinetoplastina</taxon>
        <taxon>Trypanosomatida</taxon>
        <taxon>Trypanosomatidae</taxon>
        <taxon>Leishmaniinae</taxon>
        <taxon>Leishmania</taxon>
    </lineage>
</organism>
<dbReference type="Gene3D" id="3.40.50.300">
    <property type="entry name" value="P-loop containing nucleotide triphosphate hydrolases"/>
    <property type="match status" value="2"/>
</dbReference>
<dbReference type="PhylomeDB" id="E9AQF8"/>
<dbReference type="InterPro" id="IPR000850">
    <property type="entry name" value="Adenylat/UMP-CMP_kin"/>
</dbReference>
<dbReference type="GO" id="GO:0006139">
    <property type="term" value="P:nucleobase-containing compound metabolic process"/>
    <property type="evidence" value="ECO:0007669"/>
    <property type="project" value="InterPro"/>
</dbReference>
<dbReference type="Gene3D" id="1.20.890.10">
    <property type="entry name" value="cAMP-dependent protein kinase regulatory subunit, dimerization-anchoring domain"/>
    <property type="match status" value="1"/>
</dbReference>
<dbReference type="InterPro" id="IPR027417">
    <property type="entry name" value="P-loop_NTPase"/>
</dbReference>
<protein>
    <submittedName>
        <fullName evidence="4">Uncharacterized protein</fullName>
    </submittedName>
</protein>
<dbReference type="EMBL" id="FR799569">
    <property type="protein sequence ID" value="CBZ25177.1"/>
    <property type="molecule type" value="Genomic_DNA"/>
</dbReference>
<dbReference type="SUPFAM" id="SSF47391">
    <property type="entry name" value="Dimerization-anchoring domain of cAMP-dependent PK regulatory subunit"/>
    <property type="match status" value="1"/>
</dbReference>
<evidence type="ECO:0000313" key="5">
    <source>
        <dbReference type="Proteomes" id="UP000007259"/>
    </source>
</evidence>